<proteinExistence type="predicted"/>
<keyword evidence="2" id="KW-1185">Reference proteome</keyword>
<organism evidence="1 2">
    <name type="scientific">Paramicrosporidium saccamoebae</name>
    <dbReference type="NCBI Taxonomy" id="1246581"/>
    <lineage>
        <taxon>Eukaryota</taxon>
        <taxon>Fungi</taxon>
        <taxon>Fungi incertae sedis</taxon>
        <taxon>Cryptomycota</taxon>
        <taxon>Cryptomycota incertae sedis</taxon>
        <taxon>Paramicrosporidium</taxon>
    </lineage>
</organism>
<reference evidence="1 2" key="1">
    <citation type="submission" date="2016-10" db="EMBL/GenBank/DDBJ databases">
        <title>The genome of Paramicrosporidium saccamoebae is the missing link in understanding Cryptomycota and Microsporidia evolution.</title>
        <authorList>
            <person name="Quandt C.A."/>
            <person name="Beaudet D."/>
            <person name="Corsaro D."/>
            <person name="Michel R."/>
            <person name="Corradi N."/>
            <person name="James T."/>
        </authorList>
    </citation>
    <scope>NUCLEOTIDE SEQUENCE [LARGE SCALE GENOMIC DNA]</scope>
    <source>
        <strain evidence="1 2">KSL3</strain>
    </source>
</reference>
<sequence>MVDILLSLQNSQKGHPLQGLLIGTRSSIATGIKVTATKFLPFERFGQHFATLFNLHLCTAQEETVLGWCILLDRECALPRLAAAYFDAFTRHALRVLIANSSGRLVDELVDWLVPLVGLVAVRDTEQTTREFCAFRCENSQERVLATLQEYALTDLDLLSGVDAGSLPYRDELDGVSTMAINELLDQLRAEELETSEGFEEGPKRKTRRRRLSITNECEATSPRRGKMAHVTSVPVEIVSSCPCPLEVETPILLDSLSLDLNIKAKEEYLTNAHQDQQTLITTYEQECKEYELLMLIYKVLSQPDEVILRKMHTIEDYEDRLKKLGAKLRHSLSPEDLLRTLASISS</sequence>
<dbReference type="AlphaFoldDB" id="A0A2H9TMH1"/>
<gene>
    <name evidence="1" type="ORF">PSACC_01215</name>
</gene>
<dbReference type="Proteomes" id="UP000240830">
    <property type="component" value="Unassembled WGS sequence"/>
</dbReference>
<evidence type="ECO:0000313" key="1">
    <source>
        <dbReference type="EMBL" id="PJF18971.1"/>
    </source>
</evidence>
<dbReference type="EMBL" id="MTSL01000093">
    <property type="protein sequence ID" value="PJF18971.1"/>
    <property type="molecule type" value="Genomic_DNA"/>
</dbReference>
<name>A0A2H9TMH1_9FUNG</name>
<protein>
    <submittedName>
        <fullName evidence="1">Uncharacterized protein</fullName>
    </submittedName>
</protein>
<accession>A0A2H9TMH1</accession>
<comment type="caution">
    <text evidence="1">The sequence shown here is derived from an EMBL/GenBank/DDBJ whole genome shotgun (WGS) entry which is preliminary data.</text>
</comment>
<evidence type="ECO:0000313" key="2">
    <source>
        <dbReference type="Proteomes" id="UP000240830"/>
    </source>
</evidence>